<feature type="region of interest" description="Disordered" evidence="7">
    <location>
        <begin position="24"/>
        <end position="103"/>
    </location>
</feature>
<dbReference type="PROSITE" id="PS50125">
    <property type="entry name" value="GUANYLATE_CYCLASE_2"/>
    <property type="match status" value="1"/>
</dbReference>
<reference evidence="9" key="1">
    <citation type="journal article" date="2020" name="bioRxiv">
        <title>Comparative genomics of Chlamydomonas.</title>
        <authorList>
            <person name="Craig R.J."/>
            <person name="Hasan A.R."/>
            <person name="Ness R.W."/>
            <person name="Keightley P.D."/>
        </authorList>
    </citation>
    <scope>NUCLEOTIDE SEQUENCE</scope>
    <source>
        <strain evidence="9">CCAP 11/70</strain>
    </source>
</reference>
<feature type="region of interest" description="Disordered" evidence="7">
    <location>
        <begin position="173"/>
        <end position="195"/>
    </location>
</feature>
<feature type="compositionally biased region" description="Low complexity" evidence="7">
    <location>
        <begin position="650"/>
        <end position="666"/>
    </location>
</feature>
<dbReference type="PANTHER" id="PTHR11920">
    <property type="entry name" value="GUANYLYL CYCLASE"/>
    <property type="match status" value="1"/>
</dbReference>
<feature type="region of interest" description="Disordered" evidence="7">
    <location>
        <begin position="811"/>
        <end position="845"/>
    </location>
</feature>
<feature type="region of interest" description="Disordered" evidence="7">
    <location>
        <begin position="863"/>
        <end position="895"/>
    </location>
</feature>
<evidence type="ECO:0000313" key="10">
    <source>
        <dbReference type="Proteomes" id="UP000612055"/>
    </source>
</evidence>
<evidence type="ECO:0000256" key="2">
    <source>
        <dbReference type="ARBA" id="ARBA00022692"/>
    </source>
</evidence>
<feature type="compositionally biased region" description="Polar residues" evidence="7">
    <location>
        <begin position="63"/>
        <end position="85"/>
    </location>
</feature>
<feature type="compositionally biased region" description="Polar residues" evidence="7">
    <location>
        <begin position="241"/>
        <end position="251"/>
    </location>
</feature>
<comment type="subcellular location">
    <subcellularLocation>
        <location evidence="1">Membrane</location>
    </subcellularLocation>
</comment>
<dbReference type="GO" id="GO:0005886">
    <property type="term" value="C:plasma membrane"/>
    <property type="evidence" value="ECO:0007669"/>
    <property type="project" value="TreeGrafter"/>
</dbReference>
<evidence type="ECO:0000256" key="3">
    <source>
        <dbReference type="ARBA" id="ARBA00022741"/>
    </source>
</evidence>
<feature type="compositionally biased region" description="Gly residues" evidence="7">
    <location>
        <begin position="31"/>
        <end position="42"/>
    </location>
</feature>
<dbReference type="GO" id="GO:0000166">
    <property type="term" value="F:nucleotide binding"/>
    <property type="evidence" value="ECO:0007669"/>
    <property type="project" value="UniProtKB-KW"/>
</dbReference>
<feature type="region of interest" description="Disordered" evidence="7">
    <location>
        <begin position="639"/>
        <end position="670"/>
    </location>
</feature>
<keyword evidence="5" id="KW-0472">Membrane</keyword>
<proteinExistence type="predicted"/>
<dbReference type="InterPro" id="IPR050401">
    <property type="entry name" value="Cyclic_nucleotide_synthase"/>
</dbReference>
<accession>A0A835YI23</accession>
<feature type="region of interest" description="Disordered" evidence="7">
    <location>
        <begin position="1095"/>
        <end position="1141"/>
    </location>
</feature>
<dbReference type="PANTHER" id="PTHR11920:SF335">
    <property type="entry name" value="GUANYLATE CYCLASE"/>
    <property type="match status" value="1"/>
</dbReference>
<feature type="compositionally biased region" description="Low complexity" evidence="7">
    <location>
        <begin position="1120"/>
        <end position="1135"/>
    </location>
</feature>
<keyword evidence="2" id="KW-0812">Transmembrane</keyword>
<evidence type="ECO:0000256" key="6">
    <source>
        <dbReference type="ARBA" id="ARBA00023239"/>
    </source>
</evidence>
<dbReference type="GO" id="GO:0004383">
    <property type="term" value="F:guanylate cyclase activity"/>
    <property type="evidence" value="ECO:0007669"/>
    <property type="project" value="TreeGrafter"/>
</dbReference>
<dbReference type="EMBL" id="JAEHOE010000011">
    <property type="protein sequence ID" value="KAG2498034.1"/>
    <property type="molecule type" value="Genomic_DNA"/>
</dbReference>
<dbReference type="GO" id="GO:0007168">
    <property type="term" value="P:receptor guanylyl cyclase signaling pathway"/>
    <property type="evidence" value="ECO:0007669"/>
    <property type="project" value="TreeGrafter"/>
</dbReference>
<feature type="compositionally biased region" description="Low complexity" evidence="7">
    <location>
        <begin position="976"/>
        <end position="995"/>
    </location>
</feature>
<feature type="compositionally biased region" description="Low complexity" evidence="7">
    <location>
        <begin position="43"/>
        <end position="53"/>
    </location>
</feature>
<keyword evidence="4" id="KW-1133">Transmembrane helix</keyword>
<feature type="compositionally biased region" description="Low complexity" evidence="7">
    <location>
        <begin position="295"/>
        <end position="307"/>
    </location>
</feature>
<dbReference type="Gene3D" id="3.30.70.1230">
    <property type="entry name" value="Nucleotide cyclase"/>
    <property type="match status" value="1"/>
</dbReference>
<feature type="compositionally biased region" description="Low complexity" evidence="7">
    <location>
        <begin position="373"/>
        <end position="388"/>
    </location>
</feature>
<dbReference type="OrthoDB" id="549952at2759"/>
<feature type="region of interest" description="Disordered" evidence="7">
    <location>
        <begin position="958"/>
        <end position="995"/>
    </location>
</feature>
<evidence type="ECO:0000259" key="8">
    <source>
        <dbReference type="PROSITE" id="PS50125"/>
    </source>
</evidence>
<evidence type="ECO:0000256" key="7">
    <source>
        <dbReference type="SAM" id="MobiDB-lite"/>
    </source>
</evidence>
<dbReference type="GO" id="GO:0035556">
    <property type="term" value="P:intracellular signal transduction"/>
    <property type="evidence" value="ECO:0007669"/>
    <property type="project" value="InterPro"/>
</dbReference>
<dbReference type="Proteomes" id="UP000612055">
    <property type="component" value="Unassembled WGS sequence"/>
</dbReference>
<keyword evidence="3" id="KW-0547">Nucleotide-binding</keyword>
<comment type="caution">
    <text evidence="9">The sequence shown here is derived from an EMBL/GenBank/DDBJ whole genome shotgun (WGS) entry which is preliminary data.</text>
</comment>
<evidence type="ECO:0000313" key="9">
    <source>
        <dbReference type="EMBL" id="KAG2498034.1"/>
    </source>
</evidence>
<sequence length="1349" mass="134237">MPGSGEVVAAAALEDGPCSVTVTLQAPRGSTAGGGGGTGGAGALLPGGTSPLSVPGGLLNPARQLSQGRAFQGRAHSQASPSSLGRSQPPSHSPRSHAQQQRQLLTGLQTSAWSTLLRSPQARQAPLRRPLPRGYSTSTLQFGQARSSSGSLAVSGCGDGGVGMVGCGGSGPGLRSNGDVHPPAGLLQTQTARRPNTRASVAGVLLVAGHDSDSGAALSLLPHAVVTRVGGSSIGGWGFQATGSHPSTQHTVPFDSGVLHPPDQPEPRQSGAGTGSGSVLLGGFTSPPSMARAVDSAAATGDTSASSLPRTGPGPLGSVGALGGGGGAAGAAGGGGLSSTPGGSGAMTRLLGITLATVASRRMPSATPRHTEAPAAWPSPRSPPQWARHSMPATAGDMALTSGPLEDEVLLQSLPRPATANVANVANVASVFHALAGPSGGDLSAAEPGVGAMRLPSTAESAVSLLFSADGPHAVHYSAEAQPPPIGPHFAAVLDSRGTGAGSSFAHPAVDTASGTGLSSSEAHLFMMTTAGVSRSPFSTLGTALLSTHAGMSGAHAHSSTAGGRTPGLGEGEGDGFAEGDGGGILGAAPPAVSRRHGSGTTAAAAGACAFQVLSAPDVMAPVPAPALPAAEVNPTRTASTAVSHGAGGAASPCSVPSSPHAASSPHDGVGSLRGALWDAATASPAAGPVDTAAAAAAAAAEAEAAAAASQSAQSSATLPTARLPDMLMGSMTLNADDGRHRPAWAVMMGSTGPGNDITSPHAHAAAANASMTNALDTATTLPSLALLPRLTATNGRSAGGAASCLAAGAAEGSDGRRRSRQLSDHSTGAASASTTSLGADRGQGGTGVLLRVDLDPAAQAREPRRLQPGSPVLLAPAHQSPAPPTGALPSVPFPSVRSAAGEEMLPQLPLWPPAAPPPPPAPPSLYTSPNAHSPRAGATPRSLVHGPAVTGLLAAAAAARRTPAPDPRGRRFPRPNGSSSGYAPAPAAPTANPVATGATPLSAVASRGGGSAVGFEEVPYEVPYEPLQSEPQWHEVSLTRFVHPVLGQSVVLVVQNDVTARIWAERQLARVVEAEHTLLENIFPHHVIQHIAAAAAASDDEHEEHEEEAGAEGLGQGQGTDAAAVEGAAQGSAADHGPPSARLPAIRGDTFLHLATSHKALTVLFCDIQGFTPMCKAVPPMSVMAFLNDLFTRLDGLLDQYGVYKVETIGDCYVAAGGLMRVDEETGAVTVRSDDVDPQHASRTVQFAKALLRAASAVRLPTTGEPVRLRVGIHSGPAMSGVVGTRMPRFCLFGDTMNTASRMESTGEAGAIHVSQATRDLAPGEAWQPTGGVEVKVKGVMSTFLLRP</sequence>
<dbReference type="InterPro" id="IPR001054">
    <property type="entry name" value="A/G_cyclase"/>
</dbReference>
<dbReference type="GO" id="GO:0001653">
    <property type="term" value="F:peptide receptor activity"/>
    <property type="evidence" value="ECO:0007669"/>
    <property type="project" value="TreeGrafter"/>
</dbReference>
<evidence type="ECO:0000256" key="4">
    <source>
        <dbReference type="ARBA" id="ARBA00022989"/>
    </source>
</evidence>
<feature type="region of interest" description="Disordered" evidence="7">
    <location>
        <begin position="908"/>
        <end position="944"/>
    </location>
</feature>
<feature type="domain" description="Guanylate cyclase" evidence="8">
    <location>
        <begin position="1163"/>
        <end position="1305"/>
    </location>
</feature>
<feature type="region of interest" description="Disordered" evidence="7">
    <location>
        <begin position="554"/>
        <end position="599"/>
    </location>
</feature>
<dbReference type="SUPFAM" id="SSF55073">
    <property type="entry name" value="Nucleotide cyclase"/>
    <property type="match status" value="1"/>
</dbReference>
<name>A0A835YI23_9CHLO</name>
<evidence type="ECO:0000256" key="1">
    <source>
        <dbReference type="ARBA" id="ARBA00004370"/>
    </source>
</evidence>
<dbReference type="GO" id="GO:0004016">
    <property type="term" value="F:adenylate cyclase activity"/>
    <property type="evidence" value="ECO:0007669"/>
    <property type="project" value="TreeGrafter"/>
</dbReference>
<dbReference type="Pfam" id="PF00211">
    <property type="entry name" value="Guanylate_cyc"/>
    <property type="match status" value="1"/>
</dbReference>
<feature type="region of interest" description="Disordered" evidence="7">
    <location>
        <begin position="362"/>
        <end position="390"/>
    </location>
</feature>
<gene>
    <name evidence="9" type="ORF">HYH03_003795</name>
</gene>
<feature type="region of interest" description="Disordered" evidence="7">
    <location>
        <begin position="119"/>
        <end position="142"/>
    </location>
</feature>
<dbReference type="SMART" id="SM00044">
    <property type="entry name" value="CYCc"/>
    <property type="match status" value="1"/>
</dbReference>
<feature type="compositionally biased region" description="Low complexity" evidence="7">
    <location>
        <begin position="827"/>
        <end position="840"/>
    </location>
</feature>
<feature type="region of interest" description="Disordered" evidence="7">
    <location>
        <begin position="240"/>
        <end position="321"/>
    </location>
</feature>
<feature type="compositionally biased region" description="Pro residues" evidence="7">
    <location>
        <begin position="910"/>
        <end position="924"/>
    </location>
</feature>
<evidence type="ECO:0000256" key="5">
    <source>
        <dbReference type="ARBA" id="ARBA00023136"/>
    </source>
</evidence>
<protein>
    <recommendedName>
        <fullName evidence="8">Guanylate cyclase domain-containing protein</fullName>
    </recommendedName>
</protein>
<dbReference type="InterPro" id="IPR029787">
    <property type="entry name" value="Nucleotide_cyclase"/>
</dbReference>
<keyword evidence="6" id="KW-0456">Lyase</keyword>
<keyword evidence="10" id="KW-1185">Reference proteome</keyword>
<dbReference type="CDD" id="cd07302">
    <property type="entry name" value="CHD"/>
    <property type="match status" value="1"/>
</dbReference>
<feature type="compositionally biased region" description="Acidic residues" evidence="7">
    <location>
        <begin position="1099"/>
        <end position="1111"/>
    </location>
</feature>
<organism evidence="9 10">
    <name type="scientific">Edaphochlamys debaryana</name>
    <dbReference type="NCBI Taxonomy" id="47281"/>
    <lineage>
        <taxon>Eukaryota</taxon>
        <taxon>Viridiplantae</taxon>
        <taxon>Chlorophyta</taxon>
        <taxon>core chlorophytes</taxon>
        <taxon>Chlorophyceae</taxon>
        <taxon>CS clade</taxon>
        <taxon>Chlamydomonadales</taxon>
        <taxon>Chlamydomonadales incertae sedis</taxon>
        <taxon>Edaphochlamys</taxon>
    </lineage>
</organism>